<feature type="chain" id="PRO_5028810157" evidence="8">
    <location>
        <begin position="30"/>
        <end position="289"/>
    </location>
</feature>
<dbReference type="GO" id="GO:0005506">
    <property type="term" value="F:iron ion binding"/>
    <property type="evidence" value="ECO:0007669"/>
    <property type="project" value="InterPro"/>
</dbReference>
<name>A0A7G7G909_9BACT</name>
<dbReference type="EMBL" id="CP055156">
    <property type="protein sequence ID" value="QNF33643.1"/>
    <property type="molecule type" value="Genomic_DNA"/>
</dbReference>
<keyword evidence="3 6" id="KW-0479">Metal-binding</keyword>
<dbReference type="RefSeq" id="WP_185270124.1">
    <property type="nucleotide sequence ID" value="NZ_CP055156.1"/>
</dbReference>
<dbReference type="Pfam" id="PF13442">
    <property type="entry name" value="Cytochrome_CBB3"/>
    <property type="match status" value="1"/>
</dbReference>
<evidence type="ECO:0000256" key="7">
    <source>
        <dbReference type="SAM" id="Phobius"/>
    </source>
</evidence>
<feature type="transmembrane region" description="Helical" evidence="7">
    <location>
        <begin position="133"/>
        <end position="152"/>
    </location>
</feature>
<dbReference type="PRINTS" id="PR00605">
    <property type="entry name" value="CYTCHROMECIC"/>
</dbReference>
<keyword evidence="1" id="KW-0813">Transport</keyword>
<dbReference type="GO" id="GO:0009055">
    <property type="term" value="F:electron transfer activity"/>
    <property type="evidence" value="ECO:0007669"/>
    <property type="project" value="InterPro"/>
</dbReference>
<evidence type="ECO:0000256" key="8">
    <source>
        <dbReference type="SAM" id="SignalP"/>
    </source>
</evidence>
<organism evidence="10 11">
    <name type="scientific">Adhaeribacter swui</name>
    <dbReference type="NCBI Taxonomy" id="2086471"/>
    <lineage>
        <taxon>Bacteria</taxon>
        <taxon>Pseudomonadati</taxon>
        <taxon>Bacteroidota</taxon>
        <taxon>Cytophagia</taxon>
        <taxon>Cytophagales</taxon>
        <taxon>Hymenobacteraceae</taxon>
        <taxon>Adhaeribacter</taxon>
    </lineage>
</organism>
<dbReference type="GO" id="GO:0020037">
    <property type="term" value="F:heme binding"/>
    <property type="evidence" value="ECO:0007669"/>
    <property type="project" value="InterPro"/>
</dbReference>
<dbReference type="InterPro" id="IPR050597">
    <property type="entry name" value="Cytochrome_c_Oxidase_Subunit"/>
</dbReference>
<dbReference type="InterPro" id="IPR008168">
    <property type="entry name" value="Cyt_C_IC"/>
</dbReference>
<keyword evidence="2 6" id="KW-0349">Heme</keyword>
<evidence type="ECO:0000256" key="6">
    <source>
        <dbReference type="PROSITE-ProRule" id="PRU00433"/>
    </source>
</evidence>
<proteinExistence type="predicted"/>
<dbReference type="InterPro" id="IPR009056">
    <property type="entry name" value="Cyt_c-like_dom"/>
</dbReference>
<dbReference type="InterPro" id="IPR038414">
    <property type="entry name" value="CcoP_N_sf"/>
</dbReference>
<dbReference type="SUPFAM" id="SSF46626">
    <property type="entry name" value="Cytochrome c"/>
    <property type="match status" value="1"/>
</dbReference>
<evidence type="ECO:0000259" key="9">
    <source>
        <dbReference type="PROSITE" id="PS51007"/>
    </source>
</evidence>
<feature type="signal peptide" evidence="8">
    <location>
        <begin position="1"/>
        <end position="29"/>
    </location>
</feature>
<gene>
    <name evidence="10" type="ORF">HUW51_13265</name>
</gene>
<evidence type="ECO:0000256" key="5">
    <source>
        <dbReference type="ARBA" id="ARBA00023004"/>
    </source>
</evidence>
<keyword evidence="8" id="KW-0732">Signal</keyword>
<keyword evidence="7" id="KW-0812">Transmembrane</keyword>
<evidence type="ECO:0000256" key="1">
    <source>
        <dbReference type="ARBA" id="ARBA00022448"/>
    </source>
</evidence>
<dbReference type="Pfam" id="PF14715">
    <property type="entry name" value="FixP_N"/>
    <property type="match status" value="1"/>
</dbReference>
<dbReference type="PANTHER" id="PTHR33751:SF1">
    <property type="entry name" value="CBB3-TYPE CYTOCHROME C OXIDASE SUBUNIT FIXP"/>
    <property type="match status" value="1"/>
</dbReference>
<protein>
    <submittedName>
        <fullName evidence="10">C-type cytochrome</fullName>
    </submittedName>
</protein>
<evidence type="ECO:0000256" key="2">
    <source>
        <dbReference type="ARBA" id="ARBA00022617"/>
    </source>
</evidence>
<evidence type="ECO:0000313" key="10">
    <source>
        <dbReference type="EMBL" id="QNF33643.1"/>
    </source>
</evidence>
<dbReference type="KEGG" id="aswu:HUW51_13265"/>
<keyword evidence="11" id="KW-1185">Reference proteome</keyword>
<evidence type="ECO:0000256" key="3">
    <source>
        <dbReference type="ARBA" id="ARBA00022723"/>
    </source>
</evidence>
<dbReference type="Proteomes" id="UP000515237">
    <property type="component" value="Chromosome"/>
</dbReference>
<dbReference type="Gene3D" id="1.10.760.10">
    <property type="entry name" value="Cytochrome c-like domain"/>
    <property type="match status" value="1"/>
</dbReference>
<dbReference type="PANTHER" id="PTHR33751">
    <property type="entry name" value="CBB3-TYPE CYTOCHROME C OXIDASE SUBUNIT FIXP"/>
    <property type="match status" value="1"/>
</dbReference>
<reference evidence="10 11" key="1">
    <citation type="journal article" date="2018" name="Int. J. Syst. Evol. Microbiol.">
        <title>Adhaeribacter swui sp. nov., isolated from wet mud.</title>
        <authorList>
            <person name="Kim D.U."/>
            <person name="Kim K.W."/>
            <person name="Kang M.S."/>
            <person name="Kim J.Y."/>
            <person name="Jang J.H."/>
            <person name="Kim M.K."/>
        </authorList>
    </citation>
    <scope>NUCLEOTIDE SEQUENCE [LARGE SCALE GENOMIC DNA]</scope>
    <source>
        <strain evidence="10 11">KCTC 52873</strain>
    </source>
</reference>
<dbReference type="InterPro" id="IPR032858">
    <property type="entry name" value="CcoP_N"/>
</dbReference>
<dbReference type="PROSITE" id="PS51007">
    <property type="entry name" value="CYTC"/>
    <property type="match status" value="1"/>
</dbReference>
<dbReference type="InterPro" id="IPR036909">
    <property type="entry name" value="Cyt_c-like_dom_sf"/>
</dbReference>
<keyword evidence="5 6" id="KW-0408">Iron</keyword>
<sequence>MKNFNFFVNHRLRTTLLGSLLVLSHFAHAQEATKAAEKTAQLPASTLLPLVLMVFLFLVVVGFMAAVFIQALPLLFHFYDHPARQNTAMARFIGLFRGDTTTFTGKAHDILMEDHSYDGIHEFDNDLPPWWKAMFYATAVFGVIYLFNYHVFQNGQLQIQEYETEMQQAALLHPGDLTGNANEKTDYKPLIEAPRLEAGHATFTQNCAACHGQKAEGIVGPNLTDEYWLHGGDVNAVFKTIKYGVTSKGMVAWQGKLSDDQILEVASYILSVKGTNPPNAKAPQGEKEK</sequence>
<keyword evidence="7" id="KW-0472">Membrane</keyword>
<feature type="transmembrane region" description="Helical" evidence="7">
    <location>
        <begin position="53"/>
        <end position="76"/>
    </location>
</feature>
<keyword evidence="4" id="KW-0249">Electron transport</keyword>
<dbReference type="AlphaFoldDB" id="A0A7G7G909"/>
<dbReference type="Gene3D" id="6.10.280.130">
    <property type="match status" value="1"/>
</dbReference>
<accession>A0A7G7G909</accession>
<keyword evidence="7" id="KW-1133">Transmembrane helix</keyword>
<evidence type="ECO:0000313" key="11">
    <source>
        <dbReference type="Proteomes" id="UP000515237"/>
    </source>
</evidence>
<feature type="domain" description="Cytochrome c" evidence="9">
    <location>
        <begin position="194"/>
        <end position="273"/>
    </location>
</feature>
<evidence type="ECO:0000256" key="4">
    <source>
        <dbReference type="ARBA" id="ARBA00022982"/>
    </source>
</evidence>